<evidence type="ECO:0000256" key="6">
    <source>
        <dbReference type="SAM" id="MobiDB-lite"/>
    </source>
</evidence>
<dbReference type="GeneID" id="20326047"/>
<dbReference type="OrthoDB" id="9987040at2759"/>
<dbReference type="PROSITE" id="PS00518">
    <property type="entry name" value="ZF_RING_1"/>
    <property type="match status" value="1"/>
</dbReference>
<proteinExistence type="predicted"/>
<feature type="region of interest" description="Disordered" evidence="6">
    <location>
        <begin position="498"/>
        <end position="522"/>
    </location>
</feature>
<accession>A0A074Z1E2</accession>
<dbReference type="Gene3D" id="3.30.160.60">
    <property type="entry name" value="Classic Zinc Finger"/>
    <property type="match status" value="1"/>
</dbReference>
<dbReference type="InterPro" id="IPR013083">
    <property type="entry name" value="Znf_RING/FYVE/PHD"/>
</dbReference>
<keyword evidence="2 4" id="KW-0863">Zinc-finger</keyword>
<protein>
    <recommendedName>
        <fullName evidence="7">B box-type domain-containing protein</fullName>
    </recommendedName>
</protein>
<dbReference type="PANTHER" id="PTHR25462">
    <property type="entry name" value="BONUS, ISOFORM C-RELATED"/>
    <property type="match status" value="1"/>
</dbReference>
<evidence type="ECO:0000256" key="5">
    <source>
        <dbReference type="SAM" id="Coils"/>
    </source>
</evidence>
<feature type="compositionally biased region" description="Acidic residues" evidence="6">
    <location>
        <begin position="184"/>
        <end position="194"/>
    </location>
</feature>
<evidence type="ECO:0000313" key="9">
    <source>
        <dbReference type="Proteomes" id="UP000054324"/>
    </source>
</evidence>
<dbReference type="InterPro" id="IPR001841">
    <property type="entry name" value="Znf_RING"/>
</dbReference>
<keyword evidence="9" id="KW-1185">Reference proteome</keyword>
<dbReference type="SMART" id="SM00184">
    <property type="entry name" value="RING"/>
    <property type="match status" value="1"/>
</dbReference>
<evidence type="ECO:0000256" key="4">
    <source>
        <dbReference type="PROSITE-ProRule" id="PRU00024"/>
    </source>
</evidence>
<feature type="compositionally biased region" description="Low complexity" evidence="6">
    <location>
        <begin position="498"/>
        <end position="517"/>
    </location>
</feature>
<evidence type="ECO:0000259" key="7">
    <source>
        <dbReference type="PROSITE" id="PS50119"/>
    </source>
</evidence>
<dbReference type="KEGG" id="ovi:T265_11879"/>
<dbReference type="CTD" id="20326047"/>
<feature type="compositionally biased region" description="Polar residues" evidence="6">
    <location>
        <begin position="198"/>
        <end position="212"/>
    </location>
</feature>
<feature type="region of interest" description="Disordered" evidence="6">
    <location>
        <begin position="160"/>
        <end position="246"/>
    </location>
</feature>
<organism evidence="8 9">
    <name type="scientific">Opisthorchis viverrini</name>
    <name type="common">Southeast Asian liver fluke</name>
    <dbReference type="NCBI Taxonomy" id="6198"/>
    <lineage>
        <taxon>Eukaryota</taxon>
        <taxon>Metazoa</taxon>
        <taxon>Spiralia</taxon>
        <taxon>Lophotrochozoa</taxon>
        <taxon>Platyhelminthes</taxon>
        <taxon>Trematoda</taxon>
        <taxon>Digenea</taxon>
        <taxon>Opisthorchiida</taxon>
        <taxon>Opisthorchiata</taxon>
        <taxon>Opisthorchiidae</taxon>
        <taxon>Opisthorchis</taxon>
    </lineage>
</organism>
<dbReference type="InterPro" id="IPR017907">
    <property type="entry name" value="Znf_RING_CS"/>
</dbReference>
<dbReference type="AlphaFoldDB" id="A0A074Z1E2"/>
<dbReference type="STRING" id="6198.A0A074Z1E2"/>
<dbReference type="PROSITE" id="PS50119">
    <property type="entry name" value="ZF_BBOX"/>
    <property type="match status" value="1"/>
</dbReference>
<keyword evidence="1" id="KW-0479">Metal-binding</keyword>
<dbReference type="PANTHER" id="PTHR25462:SF305">
    <property type="entry name" value="RING-TYPE DOMAIN-CONTAINING PROTEIN"/>
    <property type="match status" value="1"/>
</dbReference>
<evidence type="ECO:0000256" key="3">
    <source>
        <dbReference type="ARBA" id="ARBA00022833"/>
    </source>
</evidence>
<sequence length="646" mass="71943">MEIRRSLEANFLTCKQCHQPYQKPKVLVCLHTFCQSCLEKLVAQKEAENEAKELESAKRYYTSTNLSSNDYRSSYRKKWSSKFRYGDYDSTNYGPSRYTFNSTRVKQISCPVCEKETAIPAGGVVELPTDQLADRLASMVDRMPTFPVCDVCTKQLLLSEEAGSPPTPTSKQNSYKNGERFADSDDSDSGEYEDMSSFNGSSSRTSQLGNRSSRQRPNDSCNNIRRPRRRTVPSGYSKSTTINGPQPASAACLECAKRLCVACRETHSKMAVTAAHVLIRAEQMEDLQCSRHPRELRRFFCVTCRMYICIVCTFETSVEAEKDPDKSTGHANHDIMSIREAVTAYQEQLSRESAATQAHIQQIESLLNSLQVCESEMRCLYAAIDAGVKACMDQLHRQQSALKAKVDKVAGIPLEVLASECKRLNNAANEWYDFLNDDRITSRLDLMDPIEALTEAGPMLDRVNHCLRLASEPLNKEMARQPFLLHLKAAESHVLSNGDSGLVSSQSSSPPSNSDSIDSTDHGRANYWRSRLGKFQPGSLDLGRIVTQKELAAELLAESSKRVTTYVQTGPELIKALPPPKGAQRHRAVQINLLGANLDDRATQTDPVTIGATRVAKLDSGTQYASSDVNPPVSMYRTLKQILVQK</sequence>
<keyword evidence="3" id="KW-0862">Zinc</keyword>
<keyword evidence="5" id="KW-0175">Coiled coil</keyword>
<dbReference type="InterPro" id="IPR047153">
    <property type="entry name" value="TRIM45/56/19-like"/>
</dbReference>
<dbReference type="RefSeq" id="XP_009176952.1">
    <property type="nucleotide sequence ID" value="XM_009178688.1"/>
</dbReference>
<reference evidence="8 9" key="1">
    <citation type="submission" date="2013-11" db="EMBL/GenBank/DDBJ databases">
        <title>Opisthorchis viverrini - life in the bile duct.</title>
        <authorList>
            <person name="Young N.D."/>
            <person name="Nagarajan N."/>
            <person name="Lin S.J."/>
            <person name="Korhonen P.K."/>
            <person name="Jex A.R."/>
            <person name="Hall R.S."/>
            <person name="Safavi-Hemami H."/>
            <person name="Kaewkong W."/>
            <person name="Bertrand D."/>
            <person name="Gao S."/>
            <person name="Seet Q."/>
            <person name="Wongkham S."/>
            <person name="Teh B.T."/>
            <person name="Wongkham C."/>
            <person name="Intapan P.M."/>
            <person name="Maleewong W."/>
            <person name="Yang X."/>
            <person name="Hu M."/>
            <person name="Wang Z."/>
            <person name="Hofmann A."/>
            <person name="Sternberg P.W."/>
            <person name="Tan P."/>
            <person name="Wang J."/>
            <person name="Gasser R.B."/>
        </authorList>
    </citation>
    <scope>NUCLEOTIDE SEQUENCE [LARGE SCALE GENOMIC DNA]</scope>
</reference>
<dbReference type="EMBL" id="KL597252">
    <property type="protein sequence ID" value="KER19302.1"/>
    <property type="molecule type" value="Genomic_DNA"/>
</dbReference>
<dbReference type="InterPro" id="IPR027370">
    <property type="entry name" value="Znf-RING_euk"/>
</dbReference>
<name>A0A074Z1E2_OPIVI</name>
<dbReference type="SUPFAM" id="SSF57850">
    <property type="entry name" value="RING/U-box"/>
    <property type="match status" value="1"/>
</dbReference>
<evidence type="ECO:0000256" key="2">
    <source>
        <dbReference type="ARBA" id="ARBA00022771"/>
    </source>
</evidence>
<feature type="compositionally biased region" description="Polar residues" evidence="6">
    <location>
        <begin position="234"/>
        <end position="246"/>
    </location>
</feature>
<dbReference type="Proteomes" id="UP000054324">
    <property type="component" value="Unassembled WGS sequence"/>
</dbReference>
<dbReference type="GO" id="GO:0061630">
    <property type="term" value="F:ubiquitin protein ligase activity"/>
    <property type="evidence" value="ECO:0007669"/>
    <property type="project" value="TreeGrafter"/>
</dbReference>
<feature type="coiled-coil region" evidence="5">
    <location>
        <begin position="35"/>
        <end position="64"/>
    </location>
</feature>
<evidence type="ECO:0000313" key="8">
    <source>
        <dbReference type="EMBL" id="KER19302.1"/>
    </source>
</evidence>
<feature type="domain" description="B box-type" evidence="7">
    <location>
        <begin position="284"/>
        <end position="338"/>
    </location>
</feature>
<dbReference type="SUPFAM" id="SSF57845">
    <property type="entry name" value="B-box zinc-binding domain"/>
    <property type="match status" value="1"/>
</dbReference>
<evidence type="ECO:0000256" key="1">
    <source>
        <dbReference type="ARBA" id="ARBA00022723"/>
    </source>
</evidence>
<dbReference type="CDD" id="cd19756">
    <property type="entry name" value="Bbox2"/>
    <property type="match status" value="1"/>
</dbReference>
<dbReference type="GO" id="GO:0005654">
    <property type="term" value="C:nucleoplasm"/>
    <property type="evidence" value="ECO:0007669"/>
    <property type="project" value="TreeGrafter"/>
</dbReference>
<dbReference type="InterPro" id="IPR000315">
    <property type="entry name" value="Znf_B-box"/>
</dbReference>
<dbReference type="Pfam" id="PF13445">
    <property type="entry name" value="zf-RING_UBOX"/>
    <property type="match status" value="1"/>
</dbReference>
<dbReference type="GO" id="GO:0008270">
    <property type="term" value="F:zinc ion binding"/>
    <property type="evidence" value="ECO:0007669"/>
    <property type="project" value="UniProtKB-KW"/>
</dbReference>
<dbReference type="Gene3D" id="3.30.40.10">
    <property type="entry name" value="Zinc/RING finger domain, C3HC4 (zinc finger)"/>
    <property type="match status" value="1"/>
</dbReference>
<gene>
    <name evidence="8" type="ORF">T265_11879</name>
</gene>